<dbReference type="Proteomes" id="UP000197068">
    <property type="component" value="Unassembled WGS sequence"/>
</dbReference>
<comment type="caution">
    <text evidence="7">The sequence shown here is derived from an EMBL/GenBank/DDBJ whole genome shotgun (WGS) entry which is preliminary data.</text>
</comment>
<protein>
    <recommendedName>
        <fullName evidence="6">Sodium/calcium exchanger membrane region domain-containing protein</fullName>
    </recommendedName>
</protein>
<sequence>MLIPAGILIVAIILAVFSAKILVTGAISIAKRFAIAEFIIGAFIIGFATSLKSCIHWLLTMTTLHDRKIPH</sequence>
<evidence type="ECO:0000256" key="4">
    <source>
        <dbReference type="ARBA" id="ARBA00023136"/>
    </source>
</evidence>
<feature type="transmembrane region" description="Helical" evidence="5">
    <location>
        <begin position="35"/>
        <end position="59"/>
    </location>
</feature>
<evidence type="ECO:0000259" key="6">
    <source>
        <dbReference type="Pfam" id="PF01699"/>
    </source>
</evidence>
<evidence type="ECO:0000313" key="8">
    <source>
        <dbReference type="Proteomes" id="UP000197068"/>
    </source>
</evidence>
<keyword evidence="4 5" id="KW-0472">Membrane</keyword>
<evidence type="ECO:0000256" key="2">
    <source>
        <dbReference type="ARBA" id="ARBA00022692"/>
    </source>
</evidence>
<gene>
    <name evidence="7" type="ORF">MTCD1_03395</name>
</gene>
<evidence type="ECO:0000256" key="5">
    <source>
        <dbReference type="SAM" id="Phobius"/>
    </source>
</evidence>
<dbReference type="RefSeq" id="WP_057180729.1">
    <property type="nucleotide sequence ID" value="NZ_BDQM01000044.1"/>
</dbReference>
<dbReference type="Pfam" id="PF01699">
    <property type="entry name" value="Na_Ca_ex"/>
    <property type="match status" value="1"/>
</dbReference>
<comment type="subcellular location">
    <subcellularLocation>
        <location evidence="1">Membrane</location>
        <topology evidence="1">Multi-pass membrane protein</topology>
    </subcellularLocation>
</comment>
<organism evidence="7 8">
    <name type="scientific">Colwellia marinimaniae</name>
    <dbReference type="NCBI Taxonomy" id="1513592"/>
    <lineage>
        <taxon>Bacteria</taxon>
        <taxon>Pseudomonadati</taxon>
        <taxon>Pseudomonadota</taxon>
        <taxon>Gammaproteobacteria</taxon>
        <taxon>Alteromonadales</taxon>
        <taxon>Colwelliaceae</taxon>
        <taxon>Colwellia</taxon>
    </lineage>
</organism>
<reference evidence="7 8" key="1">
    <citation type="submission" date="2017-06" db="EMBL/GenBank/DDBJ databases">
        <title>Whole Genome Sequences of Colwellia marinimaniae MTCD1.</title>
        <authorList>
            <person name="Kusumoto H."/>
            <person name="Inoue M."/>
            <person name="Tanikawa K."/>
            <person name="Maeji H."/>
            <person name="Cameron J.H."/>
            <person name="Bartlett D.H."/>
        </authorList>
    </citation>
    <scope>NUCLEOTIDE SEQUENCE [LARGE SCALE GENOMIC DNA]</scope>
    <source>
        <strain evidence="7 8">MTCD1</strain>
    </source>
</reference>
<evidence type="ECO:0000256" key="3">
    <source>
        <dbReference type="ARBA" id="ARBA00022989"/>
    </source>
</evidence>
<name>A0ABQ0MZF0_9GAMM</name>
<evidence type="ECO:0000313" key="7">
    <source>
        <dbReference type="EMBL" id="GAW97752.1"/>
    </source>
</evidence>
<keyword evidence="2 5" id="KW-0812">Transmembrane</keyword>
<proteinExistence type="predicted"/>
<dbReference type="EMBL" id="BDQM01000044">
    <property type="protein sequence ID" value="GAW97752.1"/>
    <property type="molecule type" value="Genomic_DNA"/>
</dbReference>
<evidence type="ECO:0000256" key="1">
    <source>
        <dbReference type="ARBA" id="ARBA00004141"/>
    </source>
</evidence>
<keyword evidence="3 5" id="KW-1133">Transmembrane helix</keyword>
<keyword evidence="8" id="KW-1185">Reference proteome</keyword>
<dbReference type="InterPro" id="IPR004837">
    <property type="entry name" value="NaCa_Exmemb"/>
</dbReference>
<feature type="domain" description="Sodium/calcium exchanger membrane region" evidence="6">
    <location>
        <begin position="5"/>
        <end position="51"/>
    </location>
</feature>
<feature type="transmembrane region" description="Helical" evidence="5">
    <location>
        <begin position="6"/>
        <end position="23"/>
    </location>
</feature>
<accession>A0ABQ0MZF0</accession>